<keyword evidence="4" id="KW-1185">Reference proteome</keyword>
<dbReference type="Pfam" id="PF00480">
    <property type="entry name" value="ROK"/>
    <property type="match status" value="1"/>
</dbReference>
<comment type="caution">
    <text evidence="3">The sequence shown here is derived from an EMBL/GenBank/DDBJ whole genome shotgun (WGS) entry which is preliminary data.</text>
</comment>
<dbReference type="SUPFAM" id="SSF46785">
    <property type="entry name" value="Winged helix' DNA-binding domain"/>
    <property type="match status" value="1"/>
</dbReference>
<evidence type="ECO:0000259" key="2">
    <source>
        <dbReference type="Pfam" id="PF12802"/>
    </source>
</evidence>
<name>A0ABN2RIH0_9PSEU</name>
<dbReference type="InterPro" id="IPR036388">
    <property type="entry name" value="WH-like_DNA-bd_sf"/>
</dbReference>
<proteinExistence type="inferred from homology"/>
<dbReference type="InterPro" id="IPR000835">
    <property type="entry name" value="HTH_MarR-typ"/>
</dbReference>
<reference evidence="3 4" key="1">
    <citation type="journal article" date="2019" name="Int. J. Syst. Evol. Microbiol.">
        <title>The Global Catalogue of Microorganisms (GCM) 10K type strain sequencing project: providing services to taxonomists for standard genome sequencing and annotation.</title>
        <authorList>
            <consortium name="The Broad Institute Genomics Platform"/>
            <consortium name="The Broad Institute Genome Sequencing Center for Infectious Disease"/>
            <person name="Wu L."/>
            <person name="Ma J."/>
        </authorList>
    </citation>
    <scope>NUCLEOTIDE SEQUENCE [LARGE SCALE GENOMIC DNA]</scope>
    <source>
        <strain evidence="3 4">JCM 14545</strain>
    </source>
</reference>
<dbReference type="PANTHER" id="PTHR18964">
    <property type="entry name" value="ROK (REPRESSOR, ORF, KINASE) FAMILY"/>
    <property type="match status" value="1"/>
</dbReference>
<dbReference type="Proteomes" id="UP001501116">
    <property type="component" value="Unassembled WGS sequence"/>
</dbReference>
<dbReference type="Pfam" id="PF12802">
    <property type="entry name" value="MarR_2"/>
    <property type="match status" value="1"/>
</dbReference>
<feature type="domain" description="HTH marR-type" evidence="2">
    <location>
        <begin position="11"/>
        <end position="59"/>
    </location>
</feature>
<sequence>MLREINDRAAIDALLSAGPLTRADLEEVIGLSKPATAQLLTRLEQDGIVVKAGVRGGGRGPRAQLWAVDGKLATVAAVDLTTHGADFVLADVTGAVLAEHRVPLPAEGALEVFATAAEHAALSAGVPLSELSLMVIGAQGAFNPNTGHLAPASAPHLPSWSGFDLPERLAARLGIEVTVENDVNLVALQEMAVGRARGCKNFALVWLDEGVGGAVVVDGRLLRGATGGGGEIDWMRVPDPAVADTGTPKEGARFGNLVDYPAIRKLAAAHGIEAADGAEAVRLAMESEVDGFVGDLAARVAVGVAGIVSLVDPEVVLLCGEVSRVAGEPFAAAVAERLHRLVVPRTPVGVTAIGGNAVRAGALRSALAYVREAEFGLGNHNTPVLHGPYSPVAIPPFPTAEL</sequence>
<dbReference type="PANTHER" id="PTHR18964:SF149">
    <property type="entry name" value="BIFUNCTIONAL UDP-N-ACETYLGLUCOSAMINE 2-EPIMERASE_N-ACETYLMANNOSAMINE KINASE"/>
    <property type="match status" value="1"/>
</dbReference>
<dbReference type="EMBL" id="BAAANN010000020">
    <property type="protein sequence ID" value="GAA1969764.1"/>
    <property type="molecule type" value="Genomic_DNA"/>
</dbReference>
<gene>
    <name evidence="3" type="ORF">GCM10009754_49210</name>
</gene>
<dbReference type="RefSeq" id="WP_344423273.1">
    <property type="nucleotide sequence ID" value="NZ_BAAANN010000020.1"/>
</dbReference>
<dbReference type="InterPro" id="IPR036390">
    <property type="entry name" value="WH_DNA-bd_sf"/>
</dbReference>
<evidence type="ECO:0000313" key="4">
    <source>
        <dbReference type="Proteomes" id="UP001501116"/>
    </source>
</evidence>
<comment type="similarity">
    <text evidence="1">Belongs to the ROK (NagC/XylR) family.</text>
</comment>
<accession>A0ABN2RIH0</accession>
<dbReference type="SUPFAM" id="SSF53067">
    <property type="entry name" value="Actin-like ATPase domain"/>
    <property type="match status" value="1"/>
</dbReference>
<dbReference type="InterPro" id="IPR000600">
    <property type="entry name" value="ROK"/>
</dbReference>
<evidence type="ECO:0000256" key="1">
    <source>
        <dbReference type="ARBA" id="ARBA00006479"/>
    </source>
</evidence>
<dbReference type="Gene3D" id="1.10.10.10">
    <property type="entry name" value="Winged helix-like DNA-binding domain superfamily/Winged helix DNA-binding domain"/>
    <property type="match status" value="1"/>
</dbReference>
<dbReference type="Gene3D" id="3.30.420.40">
    <property type="match status" value="2"/>
</dbReference>
<organism evidence="3 4">
    <name type="scientific">Amycolatopsis minnesotensis</name>
    <dbReference type="NCBI Taxonomy" id="337894"/>
    <lineage>
        <taxon>Bacteria</taxon>
        <taxon>Bacillati</taxon>
        <taxon>Actinomycetota</taxon>
        <taxon>Actinomycetes</taxon>
        <taxon>Pseudonocardiales</taxon>
        <taxon>Pseudonocardiaceae</taxon>
        <taxon>Amycolatopsis</taxon>
    </lineage>
</organism>
<dbReference type="InterPro" id="IPR043129">
    <property type="entry name" value="ATPase_NBD"/>
</dbReference>
<evidence type="ECO:0000313" key="3">
    <source>
        <dbReference type="EMBL" id="GAA1969764.1"/>
    </source>
</evidence>
<protein>
    <submittedName>
        <fullName evidence="3">ROK family transcriptional regulator</fullName>
    </submittedName>
</protein>